<gene>
    <name evidence="1" type="ORF">D6B99_11615</name>
</gene>
<protein>
    <submittedName>
        <fullName evidence="1">Uncharacterized protein</fullName>
    </submittedName>
</protein>
<reference evidence="1 2" key="1">
    <citation type="submission" date="2018-09" db="EMBL/GenBank/DDBJ databases">
        <title>Arachidicoccus sp. nov., a bacterium isolated from soil.</title>
        <authorList>
            <person name="Weon H.-Y."/>
            <person name="Kwon S.-W."/>
            <person name="Lee S.A."/>
        </authorList>
    </citation>
    <scope>NUCLEOTIDE SEQUENCE [LARGE SCALE GENOMIC DNA]</scope>
    <source>
        <strain evidence="1 2">KIS59-12</strain>
    </source>
</reference>
<name>A0A386HQQ7_9BACT</name>
<keyword evidence="2" id="KW-1185">Reference proteome</keyword>
<dbReference type="RefSeq" id="WP_119988541.1">
    <property type="nucleotide sequence ID" value="NZ_CP032489.1"/>
</dbReference>
<dbReference type="KEGG" id="ark:D6B99_11615"/>
<evidence type="ECO:0000313" key="2">
    <source>
        <dbReference type="Proteomes" id="UP000266118"/>
    </source>
</evidence>
<evidence type="ECO:0000313" key="1">
    <source>
        <dbReference type="EMBL" id="AYD48185.1"/>
    </source>
</evidence>
<sequence length="113" mass="13308">MEEDKRCHFQYDAVKGGTSVDFMLEYDAINDKMIISNIQLHSDYDSGLPHNAYVENNPTTHQKQLCAKYKNKKKNFEGDDKDVEIWEWLDSDLAKAIQERIFDMAEEQRPKFT</sequence>
<dbReference type="EMBL" id="CP032489">
    <property type="protein sequence ID" value="AYD48185.1"/>
    <property type="molecule type" value="Genomic_DNA"/>
</dbReference>
<organism evidence="1 2">
    <name type="scientific">Arachidicoccus soli</name>
    <dbReference type="NCBI Taxonomy" id="2341117"/>
    <lineage>
        <taxon>Bacteria</taxon>
        <taxon>Pseudomonadati</taxon>
        <taxon>Bacteroidota</taxon>
        <taxon>Chitinophagia</taxon>
        <taxon>Chitinophagales</taxon>
        <taxon>Chitinophagaceae</taxon>
        <taxon>Arachidicoccus</taxon>
    </lineage>
</organism>
<dbReference type="AlphaFoldDB" id="A0A386HQQ7"/>
<accession>A0A386HQQ7</accession>
<proteinExistence type="predicted"/>
<dbReference type="Proteomes" id="UP000266118">
    <property type="component" value="Chromosome"/>
</dbReference>